<organism evidence="2 3">
    <name type="scientific">Puccinia sorghi</name>
    <dbReference type="NCBI Taxonomy" id="27349"/>
    <lineage>
        <taxon>Eukaryota</taxon>
        <taxon>Fungi</taxon>
        <taxon>Dikarya</taxon>
        <taxon>Basidiomycota</taxon>
        <taxon>Pucciniomycotina</taxon>
        <taxon>Pucciniomycetes</taxon>
        <taxon>Pucciniales</taxon>
        <taxon>Pucciniaceae</taxon>
        <taxon>Puccinia</taxon>
    </lineage>
</organism>
<proteinExistence type="predicted"/>
<dbReference type="STRING" id="27349.A0A0L6UNT0"/>
<dbReference type="OrthoDB" id="2507176at2759"/>
<reference evidence="2 3" key="1">
    <citation type="submission" date="2015-08" db="EMBL/GenBank/DDBJ databases">
        <title>Next Generation Sequencing and Analysis of the Genome of Puccinia sorghi L Schw, the Causal Agent of Maize Common Rust.</title>
        <authorList>
            <person name="Rochi L."/>
            <person name="Burguener G."/>
            <person name="Darino M."/>
            <person name="Turjanski A."/>
            <person name="Kreff E."/>
            <person name="Dieguez M.J."/>
            <person name="Sacco F."/>
        </authorList>
    </citation>
    <scope>NUCLEOTIDE SEQUENCE [LARGE SCALE GENOMIC DNA]</scope>
    <source>
        <strain evidence="2 3">RO10H11247</strain>
    </source>
</reference>
<accession>A0A0L6UNT0</accession>
<gene>
    <name evidence="2" type="ORF">VP01_4719g2</name>
</gene>
<dbReference type="Proteomes" id="UP000037035">
    <property type="component" value="Unassembled WGS sequence"/>
</dbReference>
<dbReference type="AlphaFoldDB" id="A0A0L6UNT0"/>
<keyword evidence="3" id="KW-1185">Reference proteome</keyword>
<feature type="compositionally biased region" description="Basic residues" evidence="1">
    <location>
        <begin position="1"/>
        <end position="13"/>
    </location>
</feature>
<feature type="compositionally biased region" description="Basic residues" evidence="1">
    <location>
        <begin position="31"/>
        <end position="45"/>
    </location>
</feature>
<comment type="caution">
    <text evidence="2">The sequence shown here is derived from an EMBL/GenBank/DDBJ whole genome shotgun (WGS) entry which is preliminary data.</text>
</comment>
<dbReference type="VEuPathDB" id="FungiDB:VP01_4719g2"/>
<evidence type="ECO:0000256" key="1">
    <source>
        <dbReference type="SAM" id="MobiDB-lite"/>
    </source>
</evidence>
<evidence type="ECO:0000313" key="3">
    <source>
        <dbReference type="Proteomes" id="UP000037035"/>
    </source>
</evidence>
<evidence type="ECO:0000313" key="2">
    <source>
        <dbReference type="EMBL" id="KNZ49887.1"/>
    </source>
</evidence>
<feature type="region of interest" description="Disordered" evidence="1">
    <location>
        <begin position="1"/>
        <end position="61"/>
    </location>
</feature>
<name>A0A0L6UNT0_9BASI</name>
<protein>
    <submittedName>
        <fullName evidence="2">Uncharacterized protein</fullName>
    </submittedName>
</protein>
<feature type="compositionally biased region" description="Low complexity" evidence="1">
    <location>
        <begin position="18"/>
        <end position="27"/>
    </location>
</feature>
<dbReference type="EMBL" id="LAVV01009855">
    <property type="protein sequence ID" value="KNZ49887.1"/>
    <property type="molecule type" value="Genomic_DNA"/>
</dbReference>
<sequence>MPPKNKFNHKTSTSKKATPIPQKGTPQPKKPTPKKPAIRRKSKKNRGNDSLEDDAAYKTSEKGKINGFEMMAINLCNQSPSKINLTLCQVKDQLNTKKTRQSSPHQIHSHGTINEKLESMCPHYHVMNELMGGQAFINPWFN</sequence>
<feature type="non-terminal residue" evidence="2">
    <location>
        <position position="142"/>
    </location>
</feature>